<evidence type="ECO:0000256" key="1">
    <source>
        <dbReference type="SAM" id="MobiDB-lite"/>
    </source>
</evidence>
<reference evidence="2 3" key="1">
    <citation type="submission" date="2019-07" db="EMBL/GenBank/DDBJ databases">
        <title>De Novo Assembly of kiwifruit Actinidia rufa.</title>
        <authorList>
            <person name="Sugita-Konishi S."/>
            <person name="Sato K."/>
            <person name="Mori E."/>
            <person name="Abe Y."/>
            <person name="Kisaki G."/>
            <person name="Hamano K."/>
            <person name="Suezawa K."/>
            <person name="Otani M."/>
            <person name="Fukuda T."/>
            <person name="Manabe T."/>
            <person name="Gomi K."/>
            <person name="Tabuchi M."/>
            <person name="Akimitsu K."/>
            <person name="Kataoka I."/>
        </authorList>
    </citation>
    <scope>NUCLEOTIDE SEQUENCE [LARGE SCALE GENOMIC DNA]</scope>
    <source>
        <strain evidence="3">cv. Fuchu</strain>
    </source>
</reference>
<evidence type="ECO:0000313" key="2">
    <source>
        <dbReference type="EMBL" id="GFZ05374.1"/>
    </source>
</evidence>
<name>A0A7J0G3K8_9ERIC</name>
<gene>
    <name evidence="2" type="ORF">Acr_17g0009460</name>
</gene>
<evidence type="ECO:0000313" key="3">
    <source>
        <dbReference type="Proteomes" id="UP000585474"/>
    </source>
</evidence>
<comment type="caution">
    <text evidence="2">The sequence shown here is derived from an EMBL/GenBank/DDBJ whole genome shotgun (WGS) entry which is preliminary data.</text>
</comment>
<dbReference type="GO" id="GO:0051082">
    <property type="term" value="F:unfolded protein binding"/>
    <property type="evidence" value="ECO:0007669"/>
    <property type="project" value="TreeGrafter"/>
</dbReference>
<proteinExistence type="predicted"/>
<protein>
    <submittedName>
        <fullName evidence="2">Uncharacterized protein</fullName>
    </submittedName>
</protein>
<dbReference type="AlphaFoldDB" id="A0A7J0G3K8"/>
<keyword evidence="3" id="KW-1185">Reference proteome</keyword>
<dbReference type="PANTHER" id="PTHR46775">
    <property type="entry name" value="FLOCCULATION PROTEIN (DUF1296)"/>
    <property type="match status" value="1"/>
</dbReference>
<dbReference type="PANTHER" id="PTHR46775:SF1">
    <property type="entry name" value="FLOCCULATION PROTEIN (DUF1296)"/>
    <property type="match status" value="1"/>
</dbReference>
<dbReference type="Proteomes" id="UP000585474">
    <property type="component" value="Unassembled WGS sequence"/>
</dbReference>
<organism evidence="2 3">
    <name type="scientific">Actinidia rufa</name>
    <dbReference type="NCBI Taxonomy" id="165716"/>
    <lineage>
        <taxon>Eukaryota</taxon>
        <taxon>Viridiplantae</taxon>
        <taxon>Streptophyta</taxon>
        <taxon>Embryophyta</taxon>
        <taxon>Tracheophyta</taxon>
        <taxon>Spermatophyta</taxon>
        <taxon>Magnoliopsida</taxon>
        <taxon>eudicotyledons</taxon>
        <taxon>Gunneridae</taxon>
        <taxon>Pentapetalae</taxon>
        <taxon>asterids</taxon>
        <taxon>Ericales</taxon>
        <taxon>Actinidiaceae</taxon>
        <taxon>Actinidia</taxon>
    </lineage>
</organism>
<feature type="region of interest" description="Disordered" evidence="1">
    <location>
        <begin position="96"/>
        <end position="118"/>
    </location>
</feature>
<sequence>MFVSATKNVVSDCMGYRSYVPYVVIFCSSQTVITNGHIVLAPGSSGVVRAAHLTVGGLVNQSDEGSAVNSIKLGSSPPLPHSVNAVEKPSIDFGTVDTHGQLTSSSSNSSTAGTQAPSPGVYFSASDPVLVPSHDSRLPGVVGAIKHEAGSQRTPAEQISLVPSEEKSIAGQDFANLSWIDISFSFSEVGSSSAQGTILGKSLVVASSIHGGSSTIRPSPNYSSRLQQVIGPQKVLDDVWR</sequence>
<dbReference type="InterPro" id="IPR044277">
    <property type="entry name" value="GIP1"/>
</dbReference>
<dbReference type="OrthoDB" id="1717673at2759"/>
<accession>A0A7J0G3K8</accession>
<dbReference type="EMBL" id="BJWL01000017">
    <property type="protein sequence ID" value="GFZ05374.1"/>
    <property type="molecule type" value="Genomic_DNA"/>
</dbReference>